<dbReference type="EMBL" id="FOQU01000003">
    <property type="protein sequence ID" value="SFI44463.1"/>
    <property type="molecule type" value="Genomic_DNA"/>
</dbReference>
<dbReference type="Pfam" id="PF00903">
    <property type="entry name" value="Glyoxalase"/>
    <property type="match status" value="1"/>
</dbReference>
<dbReference type="RefSeq" id="WP_091011055.1">
    <property type="nucleotide sequence ID" value="NZ_CP041745.1"/>
</dbReference>
<organism evidence="2 3">
    <name type="scientific">Paraburkholderia megapolitana</name>
    <dbReference type="NCBI Taxonomy" id="420953"/>
    <lineage>
        <taxon>Bacteria</taxon>
        <taxon>Pseudomonadati</taxon>
        <taxon>Pseudomonadota</taxon>
        <taxon>Betaproteobacteria</taxon>
        <taxon>Burkholderiales</taxon>
        <taxon>Burkholderiaceae</taxon>
        <taxon>Paraburkholderia</taxon>
    </lineage>
</organism>
<dbReference type="InterPro" id="IPR037523">
    <property type="entry name" value="VOC_core"/>
</dbReference>
<sequence length="131" mass="14042">MHLDHATIVTPDLEGARRFFVDVVGLVRGARPPFGIDGDWLYADGRPAIHLVAATVPGSTARATPRIDHVAFRLDTAAEWDALLARLAAAKVDSQRAEVPLAGELQLFVALAPGVVIEFVTALHNVHPARP</sequence>
<keyword evidence="2" id="KW-0560">Oxidoreductase</keyword>
<dbReference type="AlphaFoldDB" id="A0A1I3I9K5"/>
<gene>
    <name evidence="2" type="ORF">SAMN05192543_103116</name>
</gene>
<evidence type="ECO:0000313" key="2">
    <source>
        <dbReference type="EMBL" id="SFI44463.1"/>
    </source>
</evidence>
<dbReference type="Gene3D" id="3.10.180.10">
    <property type="entry name" value="2,3-Dihydroxybiphenyl 1,2-Dioxygenase, domain 1"/>
    <property type="match status" value="1"/>
</dbReference>
<dbReference type="SUPFAM" id="SSF54593">
    <property type="entry name" value="Glyoxalase/Bleomycin resistance protein/Dihydroxybiphenyl dioxygenase"/>
    <property type="match status" value="1"/>
</dbReference>
<feature type="domain" description="VOC" evidence="1">
    <location>
        <begin position="2"/>
        <end position="122"/>
    </location>
</feature>
<dbReference type="PROSITE" id="PS51819">
    <property type="entry name" value="VOC"/>
    <property type="match status" value="1"/>
</dbReference>
<dbReference type="OrthoDB" id="8562712at2"/>
<reference evidence="2 3" key="1">
    <citation type="submission" date="2016-10" db="EMBL/GenBank/DDBJ databases">
        <authorList>
            <person name="de Groot N.N."/>
        </authorList>
    </citation>
    <scope>NUCLEOTIDE SEQUENCE [LARGE SCALE GENOMIC DNA]</scope>
    <source>
        <strain evidence="2 3">LMG 23650</strain>
    </source>
</reference>
<dbReference type="Proteomes" id="UP000199548">
    <property type="component" value="Unassembled WGS sequence"/>
</dbReference>
<name>A0A1I3I9K5_9BURK</name>
<keyword evidence="2" id="KW-0223">Dioxygenase</keyword>
<protein>
    <submittedName>
        <fullName evidence="2">Glyoxalase/Bleomycin resistance protein/Dioxygenase superfamily protein</fullName>
    </submittedName>
</protein>
<dbReference type="InterPro" id="IPR004360">
    <property type="entry name" value="Glyas_Fos-R_dOase_dom"/>
</dbReference>
<keyword evidence="3" id="KW-1185">Reference proteome</keyword>
<evidence type="ECO:0000313" key="3">
    <source>
        <dbReference type="Proteomes" id="UP000199548"/>
    </source>
</evidence>
<evidence type="ECO:0000259" key="1">
    <source>
        <dbReference type="PROSITE" id="PS51819"/>
    </source>
</evidence>
<dbReference type="GO" id="GO:0051213">
    <property type="term" value="F:dioxygenase activity"/>
    <property type="evidence" value="ECO:0007669"/>
    <property type="project" value="UniProtKB-KW"/>
</dbReference>
<dbReference type="InterPro" id="IPR029068">
    <property type="entry name" value="Glyas_Bleomycin-R_OHBP_Dase"/>
</dbReference>
<dbReference type="STRING" id="420953.SAMN05192543_103116"/>
<accession>A0A1I3I9K5</accession>
<proteinExistence type="predicted"/>